<dbReference type="Proteomes" id="UP001058860">
    <property type="component" value="Chromosome"/>
</dbReference>
<protein>
    <submittedName>
        <fullName evidence="2">Uncharacterized protein</fullName>
    </submittedName>
</protein>
<dbReference type="InterPro" id="IPR000985">
    <property type="entry name" value="Lectin_LegA_CS"/>
</dbReference>
<dbReference type="EMBL" id="CP088295">
    <property type="protein sequence ID" value="UUY04967.1"/>
    <property type="molecule type" value="Genomic_DNA"/>
</dbReference>
<gene>
    <name evidence="2" type="ORF">LRS13_05405</name>
</gene>
<dbReference type="PANTHER" id="PTHR12223">
    <property type="entry name" value="VESICULAR MANNOSE-BINDING LECTIN"/>
    <property type="match status" value="1"/>
</dbReference>
<dbReference type="SUPFAM" id="SSF49899">
    <property type="entry name" value="Concanavalin A-like lectins/glucanases"/>
    <property type="match status" value="2"/>
</dbReference>
<dbReference type="InterPro" id="IPR051136">
    <property type="entry name" value="Intracellular_Lectin-GPT"/>
</dbReference>
<accession>A0ABY5PJY3</accession>
<keyword evidence="3" id="KW-1185">Reference proteome</keyword>
<feature type="compositionally biased region" description="Pro residues" evidence="1">
    <location>
        <begin position="185"/>
        <end position="198"/>
    </location>
</feature>
<name>A0ABY5PJY3_9ACTN</name>
<dbReference type="PROSITE" id="PS00308">
    <property type="entry name" value="LECTIN_LEGUME_ALPHA"/>
    <property type="match status" value="2"/>
</dbReference>
<evidence type="ECO:0000313" key="3">
    <source>
        <dbReference type="Proteomes" id="UP001058860"/>
    </source>
</evidence>
<dbReference type="InterPro" id="IPR013320">
    <property type="entry name" value="ConA-like_dom_sf"/>
</dbReference>
<reference evidence="3" key="1">
    <citation type="submission" date="2021-11" db="EMBL/GenBank/DDBJ databases">
        <title>Cultivation dependent microbiological survey of springs from the worlds oldest radium mine currently devoted to the extraction of radon-saturated water.</title>
        <authorList>
            <person name="Kapinusova G."/>
            <person name="Smrhova T."/>
            <person name="Strejcek M."/>
            <person name="Suman J."/>
            <person name="Jani K."/>
            <person name="Pajer P."/>
            <person name="Uhlik O."/>
        </authorList>
    </citation>
    <scope>NUCLEOTIDE SEQUENCE [LARGE SCALE GENOMIC DNA]</scope>
    <source>
        <strain evidence="3">J379</strain>
    </source>
</reference>
<sequence>MGSALQLTPAQPDQKGSAFFPTQLDTSAGLTVEYDATIAGGTGADGLAMILADPARGATATSLGGGGGSLGFGGIPGSAVALSSFPNGTQTTGNFVGISPGAQAGAWQTLSWAGAAPLPSPLQDTTRHVKVTISGGTVTATVDGATVSQPVTVPQKVLLGFSASTGGLTNRHEIRNLVVTGGVVAPPPPPPPPAPSQIPDPTAGGWQLNGTSSIAGGTLQLTPAASDARGSAFYPSAVDVGSGITVEFDATIADGTGADGLAMVLADPARGATATSLGGGGGSLGFGGIPGIAVGLSTYPSSAVGISDGALTGAWQTLNWVSTAQLLTPLQNTTKRVKVTITRTTVTAVVDGGVTVTKAMAVPERVLVGFSAATGGLTNRHAVKNVSVAAA</sequence>
<evidence type="ECO:0000256" key="1">
    <source>
        <dbReference type="SAM" id="MobiDB-lite"/>
    </source>
</evidence>
<evidence type="ECO:0000313" key="2">
    <source>
        <dbReference type="EMBL" id="UUY04967.1"/>
    </source>
</evidence>
<dbReference type="Gene3D" id="2.60.120.200">
    <property type="match status" value="2"/>
</dbReference>
<organism evidence="2 3">
    <name type="scientific">Svornostia abyssi</name>
    <dbReference type="NCBI Taxonomy" id="2898438"/>
    <lineage>
        <taxon>Bacteria</taxon>
        <taxon>Bacillati</taxon>
        <taxon>Actinomycetota</taxon>
        <taxon>Thermoleophilia</taxon>
        <taxon>Solirubrobacterales</taxon>
        <taxon>Baekduiaceae</taxon>
        <taxon>Svornostia</taxon>
    </lineage>
</organism>
<feature type="region of interest" description="Disordered" evidence="1">
    <location>
        <begin position="184"/>
        <end position="210"/>
    </location>
</feature>
<proteinExistence type="predicted"/>